<protein>
    <submittedName>
        <fullName evidence="1">Uncharacterized protein</fullName>
    </submittedName>
</protein>
<dbReference type="AlphaFoldDB" id="A0A212EXC1"/>
<evidence type="ECO:0000313" key="1">
    <source>
        <dbReference type="EMBL" id="OWR46133.1"/>
    </source>
</evidence>
<dbReference type="Proteomes" id="UP000007151">
    <property type="component" value="Unassembled WGS sequence"/>
</dbReference>
<accession>A0A212EXC1</accession>
<gene>
    <name evidence="1" type="ORF">KGM_215912</name>
</gene>
<reference evidence="1 2" key="1">
    <citation type="journal article" date="2011" name="Cell">
        <title>The monarch butterfly genome yields insights into long-distance migration.</title>
        <authorList>
            <person name="Zhan S."/>
            <person name="Merlin C."/>
            <person name="Boore J.L."/>
            <person name="Reppert S.M."/>
        </authorList>
    </citation>
    <scope>NUCLEOTIDE SEQUENCE [LARGE SCALE GENOMIC DNA]</scope>
    <source>
        <strain evidence="1">F-2</strain>
    </source>
</reference>
<keyword evidence="2" id="KW-1185">Reference proteome</keyword>
<sequence length="162" mass="19469">MKNQEYLGSGSDRGKIDEDKEIEFTEAENRIIQDVYSPDYYEPHIILDYRYLKTGGRGYARSDGGQVLILPRRNHMPSPHNNYDTLLEYLRLKHLKEISKPYHPNSRINKNYREILIEDRNYDMNKYMENPHRYNRKMSRHDAEENFKSDAELGSFLLKREH</sequence>
<organism evidence="1 2">
    <name type="scientific">Danaus plexippus plexippus</name>
    <dbReference type="NCBI Taxonomy" id="278856"/>
    <lineage>
        <taxon>Eukaryota</taxon>
        <taxon>Metazoa</taxon>
        <taxon>Ecdysozoa</taxon>
        <taxon>Arthropoda</taxon>
        <taxon>Hexapoda</taxon>
        <taxon>Insecta</taxon>
        <taxon>Pterygota</taxon>
        <taxon>Neoptera</taxon>
        <taxon>Endopterygota</taxon>
        <taxon>Lepidoptera</taxon>
        <taxon>Glossata</taxon>
        <taxon>Ditrysia</taxon>
        <taxon>Papilionoidea</taxon>
        <taxon>Nymphalidae</taxon>
        <taxon>Danainae</taxon>
        <taxon>Danaini</taxon>
        <taxon>Danaina</taxon>
        <taxon>Danaus</taxon>
        <taxon>Danaus</taxon>
    </lineage>
</organism>
<dbReference type="OrthoDB" id="7460055at2759"/>
<dbReference type="EMBL" id="AGBW02011787">
    <property type="protein sequence ID" value="OWR46133.1"/>
    <property type="molecule type" value="Genomic_DNA"/>
</dbReference>
<evidence type="ECO:0000313" key="2">
    <source>
        <dbReference type="Proteomes" id="UP000007151"/>
    </source>
</evidence>
<comment type="caution">
    <text evidence="1">The sequence shown here is derived from an EMBL/GenBank/DDBJ whole genome shotgun (WGS) entry which is preliminary data.</text>
</comment>
<proteinExistence type="predicted"/>
<dbReference type="KEGG" id="dpl:KGM_215912"/>
<name>A0A212EXC1_DANPL</name>